<accession>A0A921ZPF2</accession>
<evidence type="ECO:0000313" key="3">
    <source>
        <dbReference type="Proteomes" id="UP000791440"/>
    </source>
</evidence>
<feature type="region of interest" description="Disordered" evidence="1">
    <location>
        <begin position="125"/>
        <end position="150"/>
    </location>
</feature>
<comment type="caution">
    <text evidence="2">The sequence shown here is derived from an EMBL/GenBank/DDBJ whole genome shotgun (WGS) entry which is preliminary data.</text>
</comment>
<dbReference type="Proteomes" id="UP000791440">
    <property type="component" value="Unassembled WGS sequence"/>
</dbReference>
<proteinExistence type="predicted"/>
<name>A0A921ZPF2_MANSE</name>
<organism evidence="2 3">
    <name type="scientific">Manduca sexta</name>
    <name type="common">Tobacco hawkmoth</name>
    <name type="synonym">Tobacco hornworm</name>
    <dbReference type="NCBI Taxonomy" id="7130"/>
    <lineage>
        <taxon>Eukaryota</taxon>
        <taxon>Metazoa</taxon>
        <taxon>Ecdysozoa</taxon>
        <taxon>Arthropoda</taxon>
        <taxon>Hexapoda</taxon>
        <taxon>Insecta</taxon>
        <taxon>Pterygota</taxon>
        <taxon>Neoptera</taxon>
        <taxon>Endopterygota</taxon>
        <taxon>Lepidoptera</taxon>
        <taxon>Glossata</taxon>
        <taxon>Ditrysia</taxon>
        <taxon>Bombycoidea</taxon>
        <taxon>Sphingidae</taxon>
        <taxon>Sphinginae</taxon>
        <taxon>Sphingini</taxon>
        <taxon>Manduca</taxon>
    </lineage>
</organism>
<feature type="compositionally biased region" description="Acidic residues" evidence="1">
    <location>
        <begin position="134"/>
        <end position="150"/>
    </location>
</feature>
<dbReference type="AlphaFoldDB" id="A0A921ZPF2"/>
<evidence type="ECO:0000256" key="1">
    <source>
        <dbReference type="SAM" id="MobiDB-lite"/>
    </source>
</evidence>
<feature type="region of interest" description="Disordered" evidence="1">
    <location>
        <begin position="73"/>
        <end position="110"/>
    </location>
</feature>
<sequence length="150" mass="17145">MRSFGNGTCSAWRCCRTGWRRRRASNPSRSPPPTPCSRICRYRRPWNKVQKKTMSGLEEEKPYDGSDIDTAVAWEDDNSQTTDKMNNKLTVDKKNKNGRSPKKPAKTDVCGNNLVEDYFGDKEVKDDASANSDESWEKDFEVDDVVEQKA</sequence>
<reference evidence="2" key="1">
    <citation type="journal article" date="2016" name="Insect Biochem. Mol. Biol.">
        <title>Multifaceted biological insights from a draft genome sequence of the tobacco hornworm moth, Manduca sexta.</title>
        <authorList>
            <person name="Kanost M.R."/>
            <person name="Arrese E.L."/>
            <person name="Cao X."/>
            <person name="Chen Y.R."/>
            <person name="Chellapilla S."/>
            <person name="Goldsmith M.R."/>
            <person name="Grosse-Wilde E."/>
            <person name="Heckel D.G."/>
            <person name="Herndon N."/>
            <person name="Jiang H."/>
            <person name="Papanicolaou A."/>
            <person name="Qu J."/>
            <person name="Soulages J.L."/>
            <person name="Vogel H."/>
            <person name="Walters J."/>
            <person name="Waterhouse R.M."/>
            <person name="Ahn S.J."/>
            <person name="Almeida F.C."/>
            <person name="An C."/>
            <person name="Aqrawi P."/>
            <person name="Bretschneider A."/>
            <person name="Bryant W.B."/>
            <person name="Bucks S."/>
            <person name="Chao H."/>
            <person name="Chevignon G."/>
            <person name="Christen J.M."/>
            <person name="Clarke D.F."/>
            <person name="Dittmer N.T."/>
            <person name="Ferguson L.C.F."/>
            <person name="Garavelou S."/>
            <person name="Gordon K.H.J."/>
            <person name="Gunaratna R.T."/>
            <person name="Han Y."/>
            <person name="Hauser F."/>
            <person name="He Y."/>
            <person name="Heidel-Fischer H."/>
            <person name="Hirsh A."/>
            <person name="Hu Y."/>
            <person name="Jiang H."/>
            <person name="Kalra D."/>
            <person name="Klinner C."/>
            <person name="Konig C."/>
            <person name="Kovar C."/>
            <person name="Kroll A.R."/>
            <person name="Kuwar S.S."/>
            <person name="Lee S.L."/>
            <person name="Lehman R."/>
            <person name="Li K."/>
            <person name="Li Z."/>
            <person name="Liang H."/>
            <person name="Lovelace S."/>
            <person name="Lu Z."/>
            <person name="Mansfield J.H."/>
            <person name="McCulloch K.J."/>
            <person name="Mathew T."/>
            <person name="Morton B."/>
            <person name="Muzny D.M."/>
            <person name="Neunemann D."/>
            <person name="Ongeri F."/>
            <person name="Pauchet Y."/>
            <person name="Pu L.L."/>
            <person name="Pyrousis I."/>
            <person name="Rao X.J."/>
            <person name="Redding A."/>
            <person name="Roesel C."/>
            <person name="Sanchez-Gracia A."/>
            <person name="Schaack S."/>
            <person name="Shukla A."/>
            <person name="Tetreau G."/>
            <person name="Wang Y."/>
            <person name="Xiong G.H."/>
            <person name="Traut W."/>
            <person name="Walsh T.K."/>
            <person name="Worley K.C."/>
            <person name="Wu D."/>
            <person name="Wu W."/>
            <person name="Wu Y.Q."/>
            <person name="Zhang X."/>
            <person name="Zou Z."/>
            <person name="Zucker H."/>
            <person name="Briscoe A.D."/>
            <person name="Burmester T."/>
            <person name="Clem R.J."/>
            <person name="Feyereisen R."/>
            <person name="Grimmelikhuijzen C.J.P."/>
            <person name="Hamodrakas S.J."/>
            <person name="Hansson B.S."/>
            <person name="Huguet E."/>
            <person name="Jermiin L.S."/>
            <person name="Lan Q."/>
            <person name="Lehman H.K."/>
            <person name="Lorenzen M."/>
            <person name="Merzendorfer H."/>
            <person name="Michalopoulos I."/>
            <person name="Morton D.B."/>
            <person name="Muthukrishnan S."/>
            <person name="Oakeshott J.G."/>
            <person name="Palmer W."/>
            <person name="Park Y."/>
            <person name="Passarelli A.L."/>
            <person name="Rozas J."/>
            <person name="Schwartz L.M."/>
            <person name="Smith W."/>
            <person name="Southgate A."/>
            <person name="Vilcinskas A."/>
            <person name="Vogt R."/>
            <person name="Wang P."/>
            <person name="Werren J."/>
            <person name="Yu X.Q."/>
            <person name="Zhou J.J."/>
            <person name="Brown S.J."/>
            <person name="Scherer S.E."/>
            <person name="Richards S."/>
            <person name="Blissard G.W."/>
        </authorList>
    </citation>
    <scope>NUCLEOTIDE SEQUENCE</scope>
</reference>
<evidence type="ECO:0000313" key="2">
    <source>
        <dbReference type="EMBL" id="KAG6461700.1"/>
    </source>
</evidence>
<dbReference type="EMBL" id="JH668769">
    <property type="protein sequence ID" value="KAG6461700.1"/>
    <property type="molecule type" value="Genomic_DNA"/>
</dbReference>
<reference evidence="2" key="2">
    <citation type="submission" date="2020-12" db="EMBL/GenBank/DDBJ databases">
        <authorList>
            <person name="Kanost M."/>
        </authorList>
    </citation>
    <scope>NUCLEOTIDE SEQUENCE</scope>
</reference>
<protein>
    <submittedName>
        <fullName evidence="2">Uncharacterized protein</fullName>
    </submittedName>
</protein>
<gene>
    <name evidence="2" type="ORF">O3G_MSEX012814</name>
</gene>
<keyword evidence="3" id="KW-1185">Reference proteome</keyword>
<feature type="compositionally biased region" description="Polar residues" evidence="1">
    <location>
        <begin position="79"/>
        <end position="89"/>
    </location>
</feature>